<name>A0ABD5RRY2_9EURY</name>
<feature type="compositionally biased region" description="Acidic residues" evidence="1">
    <location>
        <begin position="277"/>
        <end position="314"/>
    </location>
</feature>
<evidence type="ECO:0008006" key="4">
    <source>
        <dbReference type="Google" id="ProtNLM"/>
    </source>
</evidence>
<dbReference type="Gene3D" id="1.10.10.10">
    <property type="entry name" value="Winged helix-like DNA-binding domain superfamily/Winged helix DNA-binding domain"/>
    <property type="match status" value="1"/>
</dbReference>
<accession>A0ABD5RRY2</accession>
<feature type="compositionally biased region" description="Acidic residues" evidence="1">
    <location>
        <begin position="482"/>
        <end position="498"/>
    </location>
</feature>
<dbReference type="RefSeq" id="WP_247417477.1">
    <property type="nucleotide sequence ID" value="NZ_JALLGW010000001.1"/>
</dbReference>
<evidence type="ECO:0000313" key="2">
    <source>
        <dbReference type="EMBL" id="MFC5973208.1"/>
    </source>
</evidence>
<feature type="compositionally biased region" description="Acidic residues" evidence="1">
    <location>
        <begin position="527"/>
        <end position="551"/>
    </location>
</feature>
<feature type="compositionally biased region" description="Low complexity" evidence="1">
    <location>
        <begin position="315"/>
        <end position="355"/>
    </location>
</feature>
<keyword evidence="3" id="KW-1185">Reference proteome</keyword>
<feature type="compositionally biased region" description="Acidic residues" evidence="1">
    <location>
        <begin position="419"/>
        <end position="432"/>
    </location>
</feature>
<evidence type="ECO:0000256" key="1">
    <source>
        <dbReference type="SAM" id="MobiDB-lite"/>
    </source>
</evidence>
<evidence type="ECO:0000313" key="3">
    <source>
        <dbReference type="Proteomes" id="UP001596099"/>
    </source>
</evidence>
<proteinExistence type="predicted"/>
<dbReference type="InterPro" id="IPR036388">
    <property type="entry name" value="WH-like_DNA-bd_sf"/>
</dbReference>
<feature type="compositionally biased region" description="Acidic residues" evidence="1">
    <location>
        <begin position="356"/>
        <end position="412"/>
    </location>
</feature>
<sequence>MSSTPGNREVAYRLFAAEFEEASYSYSESDEERAPNYVVTPTGARVNRLFAAGVLTEVAQAGDSILRARVVDPTGAFVVYAGQYQPEAMSFLDDAETPSFVAVTGKARTFQPEDSDLVYTSVRPETVSEVDAPTRDRWTVTAAKRTLERIGVFAAALETGLTGDTLATALREAGVDASLAAGIPIAIEQYGTTTAYLAALQEVALDAVRRVAGETDEVRELDISPGEGGDESFTPAIPADVDVSVAAAGVADSASPEGSADGSAPESGTPEPAAATDEPDATGDPVEEPSSEPVEEGVDAGEEPAGEPVAEEESSAPSASDESAAAESPSAEAAPSGAEPTEAEPSGTTPTGTEPTEAEPTEAEETVADAAETVDPDTEYEDDGTEPVEAPEADEESTEEPSFEEPEPESGDADAGAYEMDEETREEVESEFGTDFSTGNEVDPAGEADIETPDADDLDEPASESDESAVAETGSEATPASEPDEPSFEPASDDEATDVDATASGSEPEPASETEPASEAEPKTEPEPETDAGDTEPADESDADAEADADLDTVLVEEMKALDDGDGAPREELVARVGDRTGADESTVDDAIQDALMSGQCYEPEDGRLKPI</sequence>
<reference evidence="2 3" key="1">
    <citation type="journal article" date="2019" name="Int. J. Syst. Evol. Microbiol.">
        <title>The Global Catalogue of Microorganisms (GCM) 10K type strain sequencing project: providing services to taxonomists for standard genome sequencing and annotation.</title>
        <authorList>
            <consortium name="The Broad Institute Genomics Platform"/>
            <consortium name="The Broad Institute Genome Sequencing Center for Infectious Disease"/>
            <person name="Wu L."/>
            <person name="Ma J."/>
        </authorList>
    </citation>
    <scope>NUCLEOTIDE SEQUENCE [LARGE SCALE GENOMIC DNA]</scope>
    <source>
        <strain evidence="2 3">CGMCC 1.12543</strain>
    </source>
</reference>
<dbReference type="AlphaFoldDB" id="A0ABD5RRY2"/>
<feature type="region of interest" description="Disordered" evidence="1">
    <location>
        <begin position="249"/>
        <end position="553"/>
    </location>
</feature>
<gene>
    <name evidence="2" type="ORF">ACFPYI_17890</name>
</gene>
<protein>
    <recommendedName>
        <fullName evidence="4">Rpa-associated protein</fullName>
    </recommendedName>
</protein>
<dbReference type="Proteomes" id="UP001596099">
    <property type="component" value="Unassembled WGS sequence"/>
</dbReference>
<comment type="caution">
    <text evidence="2">The sequence shown here is derived from an EMBL/GenBank/DDBJ whole genome shotgun (WGS) entry which is preliminary data.</text>
</comment>
<organism evidence="2 3">
    <name type="scientific">Halomarina salina</name>
    <dbReference type="NCBI Taxonomy" id="1872699"/>
    <lineage>
        <taxon>Archaea</taxon>
        <taxon>Methanobacteriati</taxon>
        <taxon>Methanobacteriota</taxon>
        <taxon>Stenosarchaea group</taxon>
        <taxon>Halobacteria</taxon>
        <taxon>Halobacteriales</taxon>
        <taxon>Natronomonadaceae</taxon>
        <taxon>Halomarina</taxon>
    </lineage>
</organism>
<dbReference type="EMBL" id="JBHSQH010000001">
    <property type="protein sequence ID" value="MFC5973208.1"/>
    <property type="molecule type" value="Genomic_DNA"/>
</dbReference>
<feature type="compositionally biased region" description="Acidic residues" evidence="1">
    <location>
        <begin position="444"/>
        <end position="469"/>
    </location>
</feature>